<dbReference type="Proteomes" id="UP001142810">
    <property type="component" value="Unassembled WGS sequence"/>
</dbReference>
<gene>
    <name evidence="1" type="ORF">OPS25_01825</name>
</gene>
<comment type="caution">
    <text evidence="1">The sequence shown here is derived from an EMBL/GenBank/DDBJ whole genome shotgun (WGS) entry which is preliminary data.</text>
</comment>
<dbReference type="EMBL" id="JAPFRD010000002">
    <property type="protein sequence ID" value="MCW8107242.1"/>
    <property type="molecule type" value="Genomic_DNA"/>
</dbReference>
<sequence>MQKTKINKPHSFKAAVKSSVIATSIALTTFPTFGAVNFEASVESDLIYQNIDSNRLGNNDVFSLQLKPVVGAQVETKSLKGHWIGSVTHLQREGSSAPDSDTFPEYEYNLNWEAIENFLTFSGAGNLQYRNVSAGDFLIADKLNSDDNLVSAQTDRFGARLTLLQGDWFRSVASISYGETDADDSSLFRDFAVDSKNYNARGRLYNGDEAKRLYWEAKGSYNKTERSSRGLDDFISRDASAFADTLVYGNWGVRLTGYHEQNEVSENRAALNDRDEFSSVGAGVVYRQSSNRYIALTVNESISDDPNIDGEQFVGADLKWAFSPRTSVDLDLGKNNYGRRASAAVNYQTKYTSASLVYHDRVTNTTRLLTESTPIGIYVCPLDIGTLAGCDAQDDLSYIPVEGEQVIPILEENFSLDDSVILRESLIATVGYEKGKMTLNVSFQVSDEESLGRQLSRETDAVSVESRYRLNRNLYFINNLAYAISTQRSPTLTDGETKNLSIHTGFDKYLNPRLLFQSYLTFLDKNGNYGSGRYGSDYRDIRLSVGVRYMFD</sequence>
<evidence type="ECO:0008006" key="3">
    <source>
        <dbReference type="Google" id="ProtNLM"/>
    </source>
</evidence>
<dbReference type="SUPFAM" id="SSF56935">
    <property type="entry name" value="Porins"/>
    <property type="match status" value="1"/>
</dbReference>
<keyword evidence="2" id="KW-1185">Reference proteome</keyword>
<dbReference type="RefSeq" id="WP_265615940.1">
    <property type="nucleotide sequence ID" value="NZ_JAPFRD010000002.1"/>
</dbReference>
<reference evidence="1" key="1">
    <citation type="submission" date="2022-11" db="EMBL/GenBank/DDBJ databases">
        <title>Alteromonas sp. nov., isolated from sea water of the Qingdao.</title>
        <authorList>
            <person name="Wang Q."/>
        </authorList>
    </citation>
    <scope>NUCLEOTIDE SEQUENCE</scope>
    <source>
        <strain evidence="1">ASW11-7</strain>
    </source>
</reference>
<accession>A0ABT3P3A4</accession>
<evidence type="ECO:0000313" key="1">
    <source>
        <dbReference type="EMBL" id="MCW8107242.1"/>
    </source>
</evidence>
<proteinExistence type="predicted"/>
<protein>
    <recommendedName>
        <fullName evidence="3">TIGR03016 family PEP-CTERM system-associated outer membrane protein</fullName>
    </recommendedName>
</protein>
<name>A0ABT3P3A4_9ALTE</name>
<evidence type="ECO:0000313" key="2">
    <source>
        <dbReference type="Proteomes" id="UP001142810"/>
    </source>
</evidence>
<organism evidence="1 2">
    <name type="scientific">Alteromonas aquimaris</name>
    <dbReference type="NCBI Taxonomy" id="2998417"/>
    <lineage>
        <taxon>Bacteria</taxon>
        <taxon>Pseudomonadati</taxon>
        <taxon>Pseudomonadota</taxon>
        <taxon>Gammaproteobacteria</taxon>
        <taxon>Alteromonadales</taxon>
        <taxon>Alteromonadaceae</taxon>
        <taxon>Alteromonas/Salinimonas group</taxon>
        <taxon>Alteromonas</taxon>
    </lineage>
</organism>